<feature type="chain" id="PRO_5038809925" evidence="5">
    <location>
        <begin position="24"/>
        <end position="402"/>
    </location>
</feature>
<evidence type="ECO:0000256" key="2">
    <source>
        <dbReference type="ARBA" id="ARBA00022676"/>
    </source>
</evidence>
<dbReference type="CDD" id="cd03784">
    <property type="entry name" value="GT1_Gtf-like"/>
    <property type="match status" value="1"/>
</dbReference>
<protein>
    <submittedName>
        <fullName evidence="8">DUF1205 domain-containing protein</fullName>
    </submittedName>
</protein>
<feature type="compositionally biased region" description="Low complexity" evidence="4">
    <location>
        <begin position="78"/>
        <end position="87"/>
    </location>
</feature>
<dbReference type="GO" id="GO:0016758">
    <property type="term" value="F:hexosyltransferase activity"/>
    <property type="evidence" value="ECO:0007669"/>
    <property type="project" value="UniProtKB-ARBA"/>
</dbReference>
<evidence type="ECO:0000256" key="3">
    <source>
        <dbReference type="ARBA" id="ARBA00022679"/>
    </source>
</evidence>
<dbReference type="InterPro" id="IPR010610">
    <property type="entry name" value="EryCIII-like_C"/>
</dbReference>
<dbReference type="EMBL" id="JABBXF010000033">
    <property type="protein sequence ID" value="NVK79175.1"/>
    <property type="molecule type" value="Genomic_DNA"/>
</dbReference>
<proteinExistence type="inferred from homology"/>
<evidence type="ECO:0000313" key="9">
    <source>
        <dbReference type="Proteomes" id="UP000587462"/>
    </source>
</evidence>
<keyword evidence="5" id="KW-0732">Signal</keyword>
<dbReference type="PANTHER" id="PTHR48050:SF13">
    <property type="entry name" value="STEROL 3-BETA-GLUCOSYLTRANSFERASE UGT80A2"/>
    <property type="match status" value="1"/>
</dbReference>
<evidence type="ECO:0000259" key="6">
    <source>
        <dbReference type="Pfam" id="PF06722"/>
    </source>
</evidence>
<keyword evidence="2" id="KW-0328">Glycosyltransferase</keyword>
<feature type="region of interest" description="Disordered" evidence="4">
    <location>
        <begin position="72"/>
        <end position="92"/>
    </location>
</feature>
<evidence type="ECO:0000256" key="5">
    <source>
        <dbReference type="SAM" id="SignalP"/>
    </source>
</evidence>
<dbReference type="InterPro" id="IPR002213">
    <property type="entry name" value="UDP_glucos_trans"/>
</dbReference>
<dbReference type="AlphaFoldDB" id="A0A7Y7B545"/>
<keyword evidence="9" id="KW-1185">Reference proteome</keyword>
<gene>
    <name evidence="8" type="ORF">HG542_16060</name>
</gene>
<organism evidence="8 9">
    <name type="scientific">Streptomyces morookaense</name>
    <name type="common">Streptoverticillium morookaense</name>
    <dbReference type="NCBI Taxonomy" id="1970"/>
    <lineage>
        <taxon>Bacteria</taxon>
        <taxon>Bacillati</taxon>
        <taxon>Actinomycetota</taxon>
        <taxon>Actinomycetes</taxon>
        <taxon>Kitasatosporales</taxon>
        <taxon>Streptomycetaceae</taxon>
        <taxon>Streptomyces</taxon>
    </lineage>
</organism>
<comment type="caution">
    <text evidence="8">The sequence shown here is derived from an EMBL/GenBank/DDBJ whole genome shotgun (WGS) entry which is preliminary data.</text>
</comment>
<evidence type="ECO:0000313" key="8">
    <source>
        <dbReference type="EMBL" id="NVK79175.1"/>
    </source>
</evidence>
<evidence type="ECO:0000256" key="4">
    <source>
        <dbReference type="SAM" id="MobiDB-lite"/>
    </source>
</evidence>
<dbReference type="Proteomes" id="UP000587462">
    <property type="component" value="Unassembled WGS sequence"/>
</dbReference>
<dbReference type="Pfam" id="PF06722">
    <property type="entry name" value="EryCIII-like_C"/>
    <property type="match status" value="1"/>
</dbReference>
<dbReference type="InterPro" id="IPR048284">
    <property type="entry name" value="EryCIII-like_N"/>
</dbReference>
<feature type="domain" description="Erythromycin biosynthesis protein CIII-like C-terminal" evidence="6">
    <location>
        <begin position="248"/>
        <end position="391"/>
    </location>
</feature>
<name>A0A7Y7B545_STRMO</name>
<comment type="similarity">
    <text evidence="1">Belongs to the glycosyltransferase 28 family.</text>
</comment>
<evidence type="ECO:0000256" key="1">
    <source>
        <dbReference type="ARBA" id="ARBA00006962"/>
    </source>
</evidence>
<dbReference type="Pfam" id="PF21036">
    <property type="entry name" value="EryCIII-like_N"/>
    <property type="match status" value="1"/>
</dbReference>
<feature type="signal peptide" evidence="5">
    <location>
        <begin position="1"/>
        <end position="23"/>
    </location>
</feature>
<dbReference type="SUPFAM" id="SSF53756">
    <property type="entry name" value="UDP-Glycosyltransferase/glycogen phosphorylase"/>
    <property type="match status" value="1"/>
</dbReference>
<feature type="domain" description="Erythromycin biosynthesis protein CIII-like N-terminal" evidence="7">
    <location>
        <begin position="22"/>
        <end position="228"/>
    </location>
</feature>
<dbReference type="GO" id="GO:0008194">
    <property type="term" value="F:UDP-glycosyltransferase activity"/>
    <property type="evidence" value="ECO:0007669"/>
    <property type="project" value="InterPro"/>
</dbReference>
<dbReference type="RefSeq" id="WP_171081979.1">
    <property type="nucleotide sequence ID" value="NZ_BNBU01000004.1"/>
</dbReference>
<keyword evidence="3" id="KW-0808">Transferase</keyword>
<reference evidence="8 9" key="1">
    <citation type="submission" date="2020-04" db="EMBL/GenBank/DDBJ databases">
        <title>Draft Genome Sequence of Streptomyces morookaense DSM 40503, an 8-azaguanine-producing strain.</title>
        <authorList>
            <person name="Qi J."/>
            <person name="Gao J.-M."/>
        </authorList>
    </citation>
    <scope>NUCLEOTIDE SEQUENCE [LARGE SCALE GENOMIC DNA]</scope>
    <source>
        <strain evidence="8 9">DSM 40503</strain>
    </source>
</reference>
<dbReference type="InterPro" id="IPR050426">
    <property type="entry name" value="Glycosyltransferase_28"/>
</dbReference>
<dbReference type="PANTHER" id="PTHR48050">
    <property type="entry name" value="STEROL 3-BETA-GLUCOSYLTRANSFERASE"/>
    <property type="match status" value="1"/>
</dbReference>
<sequence length="402" mass="42638">MRVLFVSWAWPSHLLPLVPLAWAFRAAGHEVVVATQPPLLGTVTGAGLTAAPVGSALDHAHLLGNALRPLHPSDGAEAPAGTPAAQRPGRRRRLGLSVRLAEDMTDDVVRLCTSWRPDLVLHEPTTYAAPLAAAALGIPHAPVLWGVNFHAAAQAFEREAFADLCAQLGIEDFDSRGMAAVDPCPPSLQVPSQHPRLGLRHVPYNGSCVVPDWLNDRPHSPRICLSWGVTPQWAGTDDHAQASARQRELITTLAGLDAEIVVAVASRELLGGEPLPDNVRVVERLPLHLVLPSCQLLVSRGGAGSMMAAVAAGVPQLCLPQYPSDLMPAERLAGTGAAVSFGDTPPAPAAVRDTVELMLRTPSFRAAATRLRAEAERQPAAAAVVSQLADMARDFGRRPTDR</sequence>
<evidence type="ECO:0000259" key="7">
    <source>
        <dbReference type="Pfam" id="PF21036"/>
    </source>
</evidence>
<dbReference type="GO" id="GO:0017000">
    <property type="term" value="P:antibiotic biosynthetic process"/>
    <property type="evidence" value="ECO:0007669"/>
    <property type="project" value="UniProtKB-ARBA"/>
</dbReference>
<dbReference type="Gene3D" id="3.40.50.2000">
    <property type="entry name" value="Glycogen Phosphorylase B"/>
    <property type="match status" value="2"/>
</dbReference>
<accession>A0A7Y7B545</accession>